<proteinExistence type="predicted"/>
<accession>A0A1G1WV41</accession>
<reference evidence="2 3" key="1">
    <citation type="journal article" date="2016" name="Nat. Commun.">
        <title>Thousands of microbial genomes shed light on interconnected biogeochemical processes in an aquifer system.</title>
        <authorList>
            <person name="Anantharaman K."/>
            <person name="Brown C.T."/>
            <person name="Hug L.A."/>
            <person name="Sharon I."/>
            <person name="Castelle C.J."/>
            <person name="Probst A.J."/>
            <person name="Thomas B.C."/>
            <person name="Singh A."/>
            <person name="Wilkins M.J."/>
            <person name="Karaoz U."/>
            <person name="Brodie E.L."/>
            <person name="Williams K.H."/>
            <person name="Hubbard S.S."/>
            <person name="Banfield J.F."/>
        </authorList>
    </citation>
    <scope>NUCLEOTIDE SEQUENCE [LARGE SCALE GENOMIC DNA]</scope>
</reference>
<organism evidence="2 3">
    <name type="scientific">Candidatus Woykebacteria bacterium RIFCSPLOWO2_01_FULL_41_12</name>
    <dbReference type="NCBI Taxonomy" id="1802604"/>
    <lineage>
        <taxon>Bacteria</taxon>
        <taxon>Candidatus Woykeibacteriota</taxon>
    </lineage>
</organism>
<dbReference type="AlphaFoldDB" id="A0A1G1WV41"/>
<evidence type="ECO:0000313" key="3">
    <source>
        <dbReference type="Proteomes" id="UP000179279"/>
    </source>
</evidence>
<protein>
    <recommendedName>
        <fullName evidence="4">Type II secretion system protein GspG C-terminal domain-containing protein</fullName>
    </recommendedName>
</protein>
<evidence type="ECO:0008006" key="4">
    <source>
        <dbReference type="Google" id="ProtNLM"/>
    </source>
</evidence>
<comment type="caution">
    <text evidence="2">The sequence shown here is derived from an EMBL/GenBank/DDBJ whole genome shotgun (WGS) entry which is preliminary data.</text>
</comment>
<feature type="transmembrane region" description="Helical" evidence="1">
    <location>
        <begin position="16"/>
        <end position="37"/>
    </location>
</feature>
<gene>
    <name evidence="2" type="ORF">A3A57_01785</name>
</gene>
<dbReference type="EMBL" id="MHDA01000030">
    <property type="protein sequence ID" value="OGY31585.1"/>
    <property type="molecule type" value="Genomic_DNA"/>
</dbReference>
<name>A0A1G1WV41_9BACT</name>
<sequence length="173" mass="19886">MSYPTTRFLKSSKGTSIVGIIIFLAFLVAVLNVYAYFNPSFELSKYSVVRLFKSKIDEQRKADLLVIKQAIDRYRLENDDYPAPKEWCGRIVSVLHPEAKTALFDYFEQGAIPQDPAFKGTQKDYFYRHVDRNTYILLAVLEDVPSDTPTYSFEGCHDWPGDGVYNYRIIGGE</sequence>
<dbReference type="Gene3D" id="3.30.700.10">
    <property type="entry name" value="Glycoprotein, Type 4 Pilin"/>
    <property type="match status" value="1"/>
</dbReference>
<keyword evidence="1" id="KW-0472">Membrane</keyword>
<evidence type="ECO:0000313" key="2">
    <source>
        <dbReference type="EMBL" id="OGY31585.1"/>
    </source>
</evidence>
<evidence type="ECO:0000256" key="1">
    <source>
        <dbReference type="SAM" id="Phobius"/>
    </source>
</evidence>
<keyword evidence="1" id="KW-1133">Transmembrane helix</keyword>
<dbReference type="Proteomes" id="UP000179279">
    <property type="component" value="Unassembled WGS sequence"/>
</dbReference>
<keyword evidence="1" id="KW-0812">Transmembrane</keyword>